<evidence type="ECO:0000313" key="3">
    <source>
        <dbReference type="EMBL" id="KAK9839484.1"/>
    </source>
</evidence>
<keyword evidence="4" id="KW-1185">Reference proteome</keyword>
<dbReference type="SUPFAM" id="SSF52972">
    <property type="entry name" value="ITPase-like"/>
    <property type="match status" value="1"/>
</dbReference>
<organism evidence="3 4">
    <name type="scientific">Elliptochloris bilobata</name>
    <dbReference type="NCBI Taxonomy" id="381761"/>
    <lineage>
        <taxon>Eukaryota</taxon>
        <taxon>Viridiplantae</taxon>
        <taxon>Chlorophyta</taxon>
        <taxon>core chlorophytes</taxon>
        <taxon>Trebouxiophyceae</taxon>
        <taxon>Trebouxiophyceae incertae sedis</taxon>
        <taxon>Elliptochloris clade</taxon>
        <taxon>Elliptochloris</taxon>
    </lineage>
</organism>
<dbReference type="PANTHER" id="PTHR43213:SF5">
    <property type="entry name" value="BIFUNCTIONAL DTTP_UTP PYROPHOSPHATASE_METHYLTRANSFERASE PROTEIN-RELATED"/>
    <property type="match status" value="1"/>
</dbReference>
<gene>
    <name evidence="3" type="ORF">WJX81_004988</name>
</gene>
<protein>
    <recommendedName>
        <fullName evidence="5">Maf-like protein</fullName>
    </recommendedName>
</protein>
<comment type="cofactor">
    <cofactor evidence="1">
        <name>a divalent metal cation</name>
        <dbReference type="ChEBI" id="CHEBI:60240"/>
    </cofactor>
</comment>
<name>A0AAW1S0K7_9CHLO</name>
<comment type="caution">
    <text evidence="3">The sequence shown here is derived from an EMBL/GenBank/DDBJ whole genome shotgun (WGS) entry which is preliminary data.</text>
</comment>
<evidence type="ECO:0000256" key="2">
    <source>
        <dbReference type="ARBA" id="ARBA00022801"/>
    </source>
</evidence>
<dbReference type="AlphaFoldDB" id="A0AAW1S0K7"/>
<dbReference type="EMBL" id="JALJOU010000016">
    <property type="protein sequence ID" value="KAK9839484.1"/>
    <property type="molecule type" value="Genomic_DNA"/>
</dbReference>
<dbReference type="InterPro" id="IPR029001">
    <property type="entry name" value="ITPase-like_fam"/>
</dbReference>
<keyword evidence="2" id="KW-0378">Hydrolase</keyword>
<dbReference type="Gene3D" id="3.90.950.10">
    <property type="match status" value="1"/>
</dbReference>
<dbReference type="Pfam" id="PF02545">
    <property type="entry name" value="Maf"/>
    <property type="match status" value="1"/>
</dbReference>
<sequence length="127" mass="13308">MDVAQQRCAADLIVAADTVVELDGEILEKPADPAHARDMLARLSNTSHIVHTGVALSTTVLFSALTPADIDLYVASGEPVGKAGAYGIQGTAGAWVVRIDGCYNNVVGFPLHAFAAHVSQLVQEQLL</sequence>
<evidence type="ECO:0000313" key="4">
    <source>
        <dbReference type="Proteomes" id="UP001445335"/>
    </source>
</evidence>
<dbReference type="PANTHER" id="PTHR43213">
    <property type="entry name" value="BIFUNCTIONAL DTTP/UTP PYROPHOSPHATASE/METHYLTRANSFERASE PROTEIN-RELATED"/>
    <property type="match status" value="1"/>
</dbReference>
<dbReference type="InterPro" id="IPR003697">
    <property type="entry name" value="Maf-like"/>
</dbReference>
<dbReference type="GO" id="GO:0047429">
    <property type="term" value="F:nucleoside triphosphate diphosphatase activity"/>
    <property type="evidence" value="ECO:0007669"/>
    <property type="project" value="InterPro"/>
</dbReference>
<accession>A0AAW1S0K7</accession>
<proteinExistence type="predicted"/>
<dbReference type="Proteomes" id="UP001445335">
    <property type="component" value="Unassembled WGS sequence"/>
</dbReference>
<evidence type="ECO:0000256" key="1">
    <source>
        <dbReference type="ARBA" id="ARBA00001968"/>
    </source>
</evidence>
<reference evidence="3 4" key="1">
    <citation type="journal article" date="2024" name="Nat. Commun.">
        <title>Phylogenomics reveals the evolutionary origins of lichenization in chlorophyte algae.</title>
        <authorList>
            <person name="Puginier C."/>
            <person name="Libourel C."/>
            <person name="Otte J."/>
            <person name="Skaloud P."/>
            <person name="Haon M."/>
            <person name="Grisel S."/>
            <person name="Petersen M."/>
            <person name="Berrin J.G."/>
            <person name="Delaux P.M."/>
            <person name="Dal Grande F."/>
            <person name="Keller J."/>
        </authorList>
    </citation>
    <scope>NUCLEOTIDE SEQUENCE [LARGE SCALE GENOMIC DNA]</scope>
    <source>
        <strain evidence="3 4">SAG 245.80</strain>
    </source>
</reference>
<evidence type="ECO:0008006" key="5">
    <source>
        <dbReference type="Google" id="ProtNLM"/>
    </source>
</evidence>